<keyword evidence="3" id="KW-1185">Reference proteome</keyword>
<dbReference type="Proteomes" id="UP000198282">
    <property type="component" value="Unassembled WGS sequence"/>
</dbReference>
<reference evidence="2 3" key="1">
    <citation type="submission" date="2017-06" db="EMBL/GenBank/DDBJ databases">
        <authorList>
            <person name="Kim H.J."/>
            <person name="Triplett B.A."/>
        </authorList>
    </citation>
    <scope>NUCLEOTIDE SEQUENCE [LARGE SCALE GENOMIC DNA]</scope>
    <source>
        <strain evidence="2 3">CGMCC 4.2132</strain>
    </source>
</reference>
<proteinExistence type="predicted"/>
<name>A0A239EG92_9ACTN</name>
<dbReference type="EMBL" id="FZOD01000009">
    <property type="protein sequence ID" value="SNS43569.1"/>
    <property type="molecule type" value="Genomic_DNA"/>
</dbReference>
<gene>
    <name evidence="2" type="ORF">SAMN05216276_1009128</name>
</gene>
<dbReference type="Pfam" id="PF20242">
    <property type="entry name" value="Emfourin"/>
    <property type="match status" value="1"/>
</dbReference>
<dbReference type="RefSeq" id="WP_143653185.1">
    <property type="nucleotide sequence ID" value="NZ_FZOD01000009.1"/>
</dbReference>
<sequence>MKVTIVRGGGFAGLVTIISVDSASLTPEDAATLRAKVEQSGLFGPPGRESGSDPRPDRFDYEVTVEDQNRARTVRVSEQDLSGPLRALISYVSSLPGRQERVGPPG</sequence>
<dbReference type="OrthoDB" id="6956709at2"/>
<dbReference type="InterPro" id="IPR049457">
    <property type="entry name" value="Emfourin"/>
</dbReference>
<organism evidence="2 3">
    <name type="scientific">Streptosporangium subroseum</name>
    <dbReference type="NCBI Taxonomy" id="106412"/>
    <lineage>
        <taxon>Bacteria</taxon>
        <taxon>Bacillati</taxon>
        <taxon>Actinomycetota</taxon>
        <taxon>Actinomycetes</taxon>
        <taxon>Streptosporangiales</taxon>
        <taxon>Streptosporangiaceae</taxon>
        <taxon>Streptosporangium</taxon>
    </lineage>
</organism>
<accession>A0A239EG92</accession>
<protein>
    <submittedName>
        <fullName evidence="2">Uncharacterized protein</fullName>
    </submittedName>
</protein>
<evidence type="ECO:0000313" key="2">
    <source>
        <dbReference type="EMBL" id="SNS43569.1"/>
    </source>
</evidence>
<evidence type="ECO:0000313" key="3">
    <source>
        <dbReference type="Proteomes" id="UP000198282"/>
    </source>
</evidence>
<feature type="region of interest" description="Disordered" evidence="1">
    <location>
        <begin position="37"/>
        <end position="58"/>
    </location>
</feature>
<evidence type="ECO:0000256" key="1">
    <source>
        <dbReference type="SAM" id="MobiDB-lite"/>
    </source>
</evidence>
<dbReference type="AlphaFoldDB" id="A0A239EG92"/>